<evidence type="ECO:0000313" key="4">
    <source>
        <dbReference type="Proteomes" id="UP000078546"/>
    </source>
</evidence>
<dbReference type="SUPFAM" id="SSF116907">
    <property type="entry name" value="Hook domain"/>
    <property type="match status" value="1"/>
</dbReference>
<accession>A0A1A8VQ47</accession>
<evidence type="ECO:0000313" key="2">
    <source>
        <dbReference type="EMBL" id="SBS81780.1"/>
    </source>
</evidence>
<reference evidence="4 5" key="2">
    <citation type="submission" date="2016-05" db="EMBL/GenBank/DDBJ databases">
        <authorList>
            <person name="Naeem Raeece"/>
        </authorList>
    </citation>
    <scope>NUCLEOTIDE SEQUENCE [LARGE SCALE GENOMIC DNA]</scope>
</reference>
<sequence length="729" mass="86617">MKDEEKNVNYIKEFIRTFYFAKNVEIVIDESTLKKLNKTPKENNSSVINLYSCYSVWLCMNEIYPSWFDISIHPAQFDSELDAYECLLKYLNEYHENKFERIIKKIIGNLLSLTIHDFIDIYSLVILAALVSDDKQKHINNILSLNHETQKYIHNIVEILDKEENTNKETKLLTQGSFSKDMVNMNESMKNEIKQLKEKVKYLEIENENLTNSLAEKNKTIEENNEKMDNLQKQINAASEKTKNQYITQIEEQEKKFHELQNSLEKQIKDKCRLENDFKNKIKELEDEQNILKQENLNIENLQNKISKYKEKLDSLMTVQNINKQLENKLKNNTQKMIDMENEVQKLKIESNNMKMYQDRCSDFDAQLANTKSECEKLKQDVEEKNKTLQKLKNDLEAKNQAYDLLKKEQNFNKINIGLSNVDQTEELMRLKKENENLKKQVESGENQDLIKVKELENEVDNLKRINKELENKILESSNTENTRIDQKEQEKYEKSMKEVEEKQKEVEEKQKEVEGKQKEVEGKYKEVEEKQKEVEGKQKEVEEKQKEVEEKQEKLKEKQKEVEEKQKEVEEKQKEVEEKKKEVEEKQQEIKELRETNQMMKIQLSKMQGNGDSSIKEKIIRLEAELLMEKKNSGIIEESTKNKLSKEFNSALQIFKEQLQIREKETEYYKDALKTQIDISKDEQKLLSDIIHSLGLKYKQLQTYNLSLKNEIIGIKLRTQACSEPEKR</sequence>
<organism evidence="2 5">
    <name type="scientific">Plasmodium ovale curtisi</name>
    <dbReference type="NCBI Taxonomy" id="864141"/>
    <lineage>
        <taxon>Eukaryota</taxon>
        <taxon>Sar</taxon>
        <taxon>Alveolata</taxon>
        <taxon>Apicomplexa</taxon>
        <taxon>Aconoidasida</taxon>
        <taxon>Haemosporida</taxon>
        <taxon>Plasmodiidae</taxon>
        <taxon>Plasmodium</taxon>
        <taxon>Plasmodium (Plasmodium)</taxon>
    </lineage>
</organism>
<evidence type="ECO:0000256" key="1">
    <source>
        <dbReference type="SAM" id="MobiDB-lite"/>
    </source>
</evidence>
<name>A0A1A8VQ47_PLAOA</name>
<gene>
    <name evidence="3" type="ORF">POVCU1_011080</name>
    <name evidence="2" type="ORF">POVCU2_0012030</name>
</gene>
<dbReference type="VEuPathDB" id="PlasmoDB:PocGH01_07011000"/>
<evidence type="ECO:0000313" key="3">
    <source>
        <dbReference type="EMBL" id="SBS84576.1"/>
    </source>
</evidence>
<feature type="region of interest" description="Disordered" evidence="1">
    <location>
        <begin position="480"/>
        <end position="582"/>
    </location>
</feature>
<evidence type="ECO:0000313" key="5">
    <source>
        <dbReference type="Proteomes" id="UP000078560"/>
    </source>
</evidence>
<dbReference type="Gene3D" id="1.10.287.1490">
    <property type="match status" value="1"/>
</dbReference>
<dbReference type="Proteomes" id="UP000078546">
    <property type="component" value="Unassembled WGS sequence"/>
</dbReference>
<reference evidence="2" key="1">
    <citation type="submission" date="2016-05" db="EMBL/GenBank/DDBJ databases">
        <authorList>
            <person name="Lavstsen T."/>
            <person name="Jespersen J.S."/>
        </authorList>
    </citation>
    <scope>NUCLEOTIDE SEQUENCE [LARGE SCALE GENOMIC DNA]</scope>
</reference>
<dbReference type="EMBL" id="FLQU01000184">
    <property type="protein sequence ID" value="SBS81780.1"/>
    <property type="molecule type" value="Genomic_DNA"/>
</dbReference>
<dbReference type="EMBL" id="FLQV01000204">
    <property type="protein sequence ID" value="SBS84576.1"/>
    <property type="molecule type" value="Genomic_DNA"/>
</dbReference>
<proteinExistence type="predicted"/>
<dbReference type="AlphaFoldDB" id="A0A1A8VQ47"/>
<feature type="compositionally biased region" description="Basic and acidic residues" evidence="1">
    <location>
        <begin position="483"/>
        <end position="582"/>
    </location>
</feature>
<dbReference type="Proteomes" id="UP000078560">
    <property type="component" value="Unassembled WGS sequence"/>
</dbReference>
<protein>
    <submittedName>
        <fullName evidence="2">Uncharacterized protein</fullName>
    </submittedName>
</protein>